<dbReference type="RefSeq" id="WP_378250831.1">
    <property type="nucleotide sequence ID" value="NZ_JBHSKF010000019.1"/>
</dbReference>
<protein>
    <submittedName>
        <fullName evidence="2">Uncharacterized protein</fullName>
    </submittedName>
</protein>
<keyword evidence="1" id="KW-0472">Membrane</keyword>
<reference evidence="3" key="1">
    <citation type="journal article" date="2019" name="Int. J. Syst. Evol. Microbiol.">
        <title>The Global Catalogue of Microorganisms (GCM) 10K type strain sequencing project: providing services to taxonomists for standard genome sequencing and annotation.</title>
        <authorList>
            <consortium name="The Broad Institute Genomics Platform"/>
            <consortium name="The Broad Institute Genome Sequencing Center for Infectious Disease"/>
            <person name="Wu L."/>
            <person name="Ma J."/>
        </authorList>
    </citation>
    <scope>NUCLEOTIDE SEQUENCE [LARGE SCALE GENOMIC DNA]</scope>
    <source>
        <strain evidence="3">CCUG 59778</strain>
    </source>
</reference>
<evidence type="ECO:0000313" key="2">
    <source>
        <dbReference type="EMBL" id="MFC5290932.1"/>
    </source>
</evidence>
<evidence type="ECO:0000256" key="1">
    <source>
        <dbReference type="SAM" id="Phobius"/>
    </source>
</evidence>
<organism evidence="2 3">
    <name type="scientific">Actinokineospora guangxiensis</name>
    <dbReference type="NCBI Taxonomy" id="1490288"/>
    <lineage>
        <taxon>Bacteria</taxon>
        <taxon>Bacillati</taxon>
        <taxon>Actinomycetota</taxon>
        <taxon>Actinomycetes</taxon>
        <taxon>Pseudonocardiales</taxon>
        <taxon>Pseudonocardiaceae</taxon>
        <taxon>Actinokineospora</taxon>
    </lineage>
</organism>
<keyword evidence="1" id="KW-1133">Transmembrane helix</keyword>
<feature type="transmembrane region" description="Helical" evidence="1">
    <location>
        <begin position="75"/>
        <end position="94"/>
    </location>
</feature>
<feature type="transmembrane region" description="Helical" evidence="1">
    <location>
        <begin position="47"/>
        <end position="68"/>
    </location>
</feature>
<proteinExistence type="predicted"/>
<keyword evidence="1" id="KW-0812">Transmembrane</keyword>
<sequence>MSSDRKYEKLALTYAQVGALAGGAGVVVALLSLASDNKFWPFDTNPVASTVMGIVLVIGSAVGLLHALRRATHTLTVACVVLAMVGTGFIVGSFPNAASSDQPKITISNYSDGDEAPAEADINGLIVEPPRPGQSLYILAGENVFGGEPQEYYLQKGPCELTNNGTRWKCDNIGLGRSDANSNWDIVVVGASGELPREFFRHLLTGELLDNNVAGVSGPDPRIYRELPREAEQLAKVTVRVPKK</sequence>
<accession>A0ABW0EVL5</accession>
<dbReference type="Proteomes" id="UP001596157">
    <property type="component" value="Unassembled WGS sequence"/>
</dbReference>
<name>A0ABW0EVL5_9PSEU</name>
<gene>
    <name evidence="2" type="ORF">ACFPM7_28110</name>
</gene>
<comment type="caution">
    <text evidence="2">The sequence shown here is derived from an EMBL/GenBank/DDBJ whole genome shotgun (WGS) entry which is preliminary data.</text>
</comment>
<feature type="transmembrane region" description="Helical" evidence="1">
    <location>
        <begin position="12"/>
        <end position="35"/>
    </location>
</feature>
<evidence type="ECO:0000313" key="3">
    <source>
        <dbReference type="Proteomes" id="UP001596157"/>
    </source>
</evidence>
<keyword evidence="3" id="KW-1185">Reference proteome</keyword>
<dbReference type="EMBL" id="JBHSKF010000019">
    <property type="protein sequence ID" value="MFC5290932.1"/>
    <property type="molecule type" value="Genomic_DNA"/>
</dbReference>